<dbReference type="Proteomes" id="UP000479000">
    <property type="component" value="Unassembled WGS sequence"/>
</dbReference>
<evidence type="ECO:0000256" key="1">
    <source>
        <dbReference type="SAM" id="MobiDB-lite"/>
    </source>
</evidence>
<feature type="compositionally biased region" description="Low complexity" evidence="1">
    <location>
        <begin position="215"/>
        <end position="224"/>
    </location>
</feature>
<feature type="non-terminal residue" evidence="2">
    <location>
        <position position="1"/>
    </location>
</feature>
<feature type="compositionally biased region" description="Polar residues" evidence="1">
    <location>
        <begin position="35"/>
        <end position="59"/>
    </location>
</feature>
<feature type="region of interest" description="Disordered" evidence="1">
    <location>
        <begin position="175"/>
        <end position="249"/>
    </location>
</feature>
<name>A0A6H5H7J6_9HEMI</name>
<evidence type="ECO:0000313" key="3">
    <source>
        <dbReference type="Proteomes" id="UP000479000"/>
    </source>
</evidence>
<feature type="compositionally biased region" description="Polar residues" evidence="1">
    <location>
        <begin position="72"/>
        <end position="81"/>
    </location>
</feature>
<reference evidence="2 3" key="1">
    <citation type="submission" date="2020-02" db="EMBL/GenBank/DDBJ databases">
        <authorList>
            <person name="Ferguson B K."/>
        </authorList>
    </citation>
    <scope>NUCLEOTIDE SEQUENCE [LARGE SCALE GENOMIC DNA]</scope>
</reference>
<dbReference type="OrthoDB" id="5817051at2759"/>
<dbReference type="AlphaFoldDB" id="A0A6H5H7J6"/>
<evidence type="ECO:0000313" key="2">
    <source>
        <dbReference type="EMBL" id="CAB0013433.1"/>
    </source>
</evidence>
<feature type="compositionally biased region" description="Polar residues" evidence="1">
    <location>
        <begin position="178"/>
        <end position="190"/>
    </location>
</feature>
<proteinExistence type="predicted"/>
<keyword evidence="3" id="KW-1185">Reference proteome</keyword>
<sequence length="249" mass="27728">SDSSRIGTQASRRSVSADRRSADDFTLPNDEIGQIGNSKICRSQSIRSDMGSSGCNTKTARVRFSDQGPDNEFSQRSSRSPSAERFSNFELNCFQSRIVSFNQEADSRNGDALPLFGHFCCRLAAQPECMTKDVVSSSLVNGYASLQSFKLCLWRDRQHWLQGLLPVAQANVDRTRTTKTSNTRGLRSTTSSASPHRRVSAPARRRRADRRRFASGRSARARPCLPRRRRGPATGRSLGPITTNRIKIN</sequence>
<organism evidence="2 3">
    <name type="scientific">Nesidiocoris tenuis</name>
    <dbReference type="NCBI Taxonomy" id="355587"/>
    <lineage>
        <taxon>Eukaryota</taxon>
        <taxon>Metazoa</taxon>
        <taxon>Ecdysozoa</taxon>
        <taxon>Arthropoda</taxon>
        <taxon>Hexapoda</taxon>
        <taxon>Insecta</taxon>
        <taxon>Pterygota</taxon>
        <taxon>Neoptera</taxon>
        <taxon>Paraneoptera</taxon>
        <taxon>Hemiptera</taxon>
        <taxon>Heteroptera</taxon>
        <taxon>Panheteroptera</taxon>
        <taxon>Cimicomorpha</taxon>
        <taxon>Miridae</taxon>
        <taxon>Dicyphina</taxon>
        <taxon>Nesidiocoris</taxon>
    </lineage>
</organism>
<gene>
    <name evidence="2" type="ORF">NTEN_LOCUS18044</name>
</gene>
<feature type="compositionally biased region" description="Polar residues" evidence="1">
    <location>
        <begin position="240"/>
        <end position="249"/>
    </location>
</feature>
<dbReference type="EMBL" id="CADCXU010026668">
    <property type="protein sequence ID" value="CAB0013433.1"/>
    <property type="molecule type" value="Genomic_DNA"/>
</dbReference>
<feature type="compositionally biased region" description="Basic residues" evidence="1">
    <location>
        <begin position="195"/>
        <end position="214"/>
    </location>
</feature>
<accession>A0A6H5H7J6</accession>
<feature type="region of interest" description="Disordered" evidence="1">
    <location>
        <begin position="1"/>
        <end position="81"/>
    </location>
</feature>
<protein>
    <submittedName>
        <fullName evidence="2">Uncharacterized protein</fullName>
    </submittedName>
</protein>